<sequence length="64" mass="7079">MEISLRSTLTEDCLKVIFCMGQAASPFLLTLCRQGDGLCVYGSCPSPWYSIGTCIGSWRFCCKM</sequence>
<protein>
    <recommendedName>
        <fullName evidence="1">Beta-defensin-like domain-containing protein</fullName>
    </recommendedName>
</protein>
<name>A0A8D0C4Z5_SALMN</name>
<proteinExistence type="predicted"/>
<evidence type="ECO:0000313" key="2">
    <source>
        <dbReference type="Ensembl" id="ENSSMRP00000017518.1"/>
    </source>
</evidence>
<dbReference type="SUPFAM" id="SSF57392">
    <property type="entry name" value="Defensin-like"/>
    <property type="match status" value="1"/>
</dbReference>
<organism evidence="2 3">
    <name type="scientific">Salvator merianae</name>
    <name type="common">Argentine black and white tegu</name>
    <name type="synonym">Tupinambis merianae</name>
    <dbReference type="NCBI Taxonomy" id="96440"/>
    <lineage>
        <taxon>Eukaryota</taxon>
        <taxon>Metazoa</taxon>
        <taxon>Chordata</taxon>
        <taxon>Craniata</taxon>
        <taxon>Vertebrata</taxon>
        <taxon>Euteleostomi</taxon>
        <taxon>Lepidosauria</taxon>
        <taxon>Squamata</taxon>
        <taxon>Bifurcata</taxon>
        <taxon>Unidentata</taxon>
        <taxon>Episquamata</taxon>
        <taxon>Laterata</taxon>
        <taxon>Teiioidea</taxon>
        <taxon>Teiidae</taxon>
        <taxon>Salvator</taxon>
    </lineage>
</organism>
<keyword evidence="3" id="KW-1185">Reference proteome</keyword>
<dbReference type="AlphaFoldDB" id="A0A8D0C4Z5"/>
<dbReference type="Pfam" id="PF00711">
    <property type="entry name" value="Defensin_beta"/>
    <property type="match status" value="1"/>
</dbReference>
<evidence type="ECO:0000313" key="3">
    <source>
        <dbReference type="Proteomes" id="UP000694421"/>
    </source>
</evidence>
<dbReference type="InterPro" id="IPR001855">
    <property type="entry name" value="Defensin_beta-like"/>
</dbReference>
<reference evidence="2" key="2">
    <citation type="submission" date="2025-09" db="UniProtKB">
        <authorList>
            <consortium name="Ensembl"/>
        </authorList>
    </citation>
    <scope>IDENTIFICATION</scope>
</reference>
<dbReference type="GO" id="GO:0005576">
    <property type="term" value="C:extracellular region"/>
    <property type="evidence" value="ECO:0007669"/>
    <property type="project" value="InterPro"/>
</dbReference>
<dbReference type="GO" id="GO:0006952">
    <property type="term" value="P:defense response"/>
    <property type="evidence" value="ECO:0007669"/>
    <property type="project" value="InterPro"/>
</dbReference>
<dbReference type="Gene3D" id="3.10.360.10">
    <property type="entry name" value="Antimicrobial Peptide, Beta-defensin 2, Chain A"/>
    <property type="match status" value="1"/>
</dbReference>
<accession>A0A8D0C4Z5</accession>
<reference evidence="2" key="1">
    <citation type="submission" date="2025-08" db="UniProtKB">
        <authorList>
            <consortium name="Ensembl"/>
        </authorList>
    </citation>
    <scope>IDENTIFICATION</scope>
</reference>
<dbReference type="Ensembl" id="ENSSMRT00000020505.1">
    <property type="protein sequence ID" value="ENSSMRP00000017518.1"/>
    <property type="gene ID" value="ENSSMRG00000013643.1"/>
</dbReference>
<dbReference type="Proteomes" id="UP000694421">
    <property type="component" value="Unplaced"/>
</dbReference>
<evidence type="ECO:0000259" key="1">
    <source>
        <dbReference type="Pfam" id="PF00711"/>
    </source>
</evidence>
<feature type="domain" description="Beta-defensin-like" evidence="1">
    <location>
        <begin position="31"/>
        <end position="63"/>
    </location>
</feature>